<keyword evidence="10" id="KW-1185">Reference proteome</keyword>
<sequence length="543" mass="61223">MGWFDNFRYWEGGPTLYMNDNRTSASTDYAILTIILAFLTVLLAFVTILPGLGKQRYTSLCIISLSLLSGLTILLGKYGSNWHVGLGEISSSYKVFSNKKINATMGISIGLQHMNVTLKALPDNGRYMDVNFNEQFIWEKPTDMRDQYKLALMKGLPYPILTVAEHFTLNTKDFVWGFYYRSAGYYANIALTAAIVSWILMNLMLVHIPRYGAYLMIVTGSLLYFSAVIYVILMPSLPLQIRFEDTIISFHFGWCFYLVLVIGLLQAFIGLVITILDLMFPHTFSTIMERDFDTPFDRHVIIQDSEDTRKRAIALTLPNVQKSIRRKLRTGSRYLRSLSTQKNPIGSRRSVPAASYNTGFDPSPEPVIKKSSTSSNTKSVRISRDQPELAIDIPQDVDLLKKDFNVLDSLPEGNENHPDEDNLHTISSEAAAYAASVSSEDSSSAAASVRTLSFDISASVPLDDVEVEDTITKRNDESDDSDDSESDEENANVIRIHQIDERGQILSRKSQIDRSTIHDTWEEELILDNEDPMSINDSENEED</sequence>
<dbReference type="InterPro" id="IPR018469">
    <property type="entry name" value="Dual_oxidase_maturation_fac"/>
</dbReference>
<evidence type="ECO:0000256" key="3">
    <source>
        <dbReference type="ARBA" id="ARBA00022692"/>
    </source>
</evidence>
<comment type="similarity">
    <text evidence="2">Belongs to the DUOXA family.</text>
</comment>
<keyword evidence="5 8" id="KW-0472">Membrane</keyword>
<feature type="region of interest" description="Disordered" evidence="7">
    <location>
        <begin position="504"/>
        <end position="543"/>
    </location>
</feature>
<evidence type="ECO:0000313" key="10">
    <source>
        <dbReference type="Proteomes" id="UP001497623"/>
    </source>
</evidence>
<proteinExistence type="inferred from homology"/>
<gene>
    <name evidence="9" type="ORF">MNOR_LOCUS6403</name>
</gene>
<keyword evidence="3 8" id="KW-0812">Transmembrane</keyword>
<comment type="caution">
    <text evidence="9">The sequence shown here is derived from an EMBL/GenBank/DDBJ whole genome shotgun (WGS) entry which is preliminary data.</text>
</comment>
<protein>
    <recommendedName>
        <fullName evidence="11">Dual oxidase maturation factor 1</fullName>
    </recommendedName>
</protein>
<reference evidence="9 10" key="1">
    <citation type="submission" date="2024-05" db="EMBL/GenBank/DDBJ databases">
        <authorList>
            <person name="Wallberg A."/>
        </authorList>
    </citation>
    <scope>NUCLEOTIDE SEQUENCE [LARGE SCALE GENOMIC DNA]</scope>
</reference>
<comment type="subcellular location">
    <subcellularLocation>
        <location evidence="1">Membrane</location>
        <topology evidence="1">Multi-pass membrane protein</topology>
    </subcellularLocation>
</comment>
<evidence type="ECO:0000256" key="1">
    <source>
        <dbReference type="ARBA" id="ARBA00004141"/>
    </source>
</evidence>
<evidence type="ECO:0008006" key="11">
    <source>
        <dbReference type="Google" id="ProtNLM"/>
    </source>
</evidence>
<feature type="region of interest" description="Disordered" evidence="7">
    <location>
        <begin position="467"/>
        <end position="492"/>
    </location>
</feature>
<evidence type="ECO:0000256" key="6">
    <source>
        <dbReference type="ARBA" id="ARBA00023180"/>
    </source>
</evidence>
<feature type="compositionally biased region" description="Basic and acidic residues" evidence="7">
    <location>
        <begin position="510"/>
        <end position="520"/>
    </location>
</feature>
<dbReference type="PANTHER" id="PTHR31158">
    <property type="entry name" value="DUAL OXIDASE 2"/>
    <property type="match status" value="1"/>
</dbReference>
<feature type="compositionally biased region" description="Acidic residues" evidence="7">
    <location>
        <begin position="521"/>
        <end position="531"/>
    </location>
</feature>
<evidence type="ECO:0000256" key="4">
    <source>
        <dbReference type="ARBA" id="ARBA00022989"/>
    </source>
</evidence>
<evidence type="ECO:0000256" key="8">
    <source>
        <dbReference type="SAM" id="Phobius"/>
    </source>
</evidence>
<feature type="transmembrane region" description="Helical" evidence="8">
    <location>
        <begin position="213"/>
        <end position="234"/>
    </location>
</feature>
<dbReference type="Pfam" id="PF10204">
    <property type="entry name" value="DuoxA"/>
    <property type="match status" value="1"/>
</dbReference>
<evidence type="ECO:0000313" key="9">
    <source>
        <dbReference type="EMBL" id="CAL4067327.1"/>
    </source>
</evidence>
<dbReference type="AlphaFoldDB" id="A0AAV2Q2Z7"/>
<keyword evidence="6" id="KW-0325">Glycoprotein</keyword>
<dbReference type="Proteomes" id="UP001497623">
    <property type="component" value="Unassembled WGS sequence"/>
</dbReference>
<dbReference type="EMBL" id="CAXKWB010002642">
    <property type="protein sequence ID" value="CAL4067327.1"/>
    <property type="molecule type" value="Genomic_DNA"/>
</dbReference>
<feature type="transmembrane region" description="Helical" evidence="8">
    <location>
        <begin position="254"/>
        <end position="280"/>
    </location>
</feature>
<feature type="compositionally biased region" description="Low complexity" evidence="7">
    <location>
        <begin position="369"/>
        <end position="379"/>
    </location>
</feature>
<feature type="transmembrane region" description="Helical" evidence="8">
    <location>
        <begin position="29"/>
        <end position="50"/>
    </location>
</feature>
<feature type="region of interest" description="Disordered" evidence="7">
    <location>
        <begin position="343"/>
        <end position="383"/>
    </location>
</feature>
<evidence type="ECO:0000256" key="2">
    <source>
        <dbReference type="ARBA" id="ARBA00009816"/>
    </source>
</evidence>
<dbReference type="GO" id="GO:0015031">
    <property type="term" value="P:protein transport"/>
    <property type="evidence" value="ECO:0007669"/>
    <property type="project" value="InterPro"/>
</dbReference>
<feature type="compositionally biased region" description="Acidic residues" evidence="7">
    <location>
        <begin position="477"/>
        <end position="490"/>
    </location>
</feature>
<dbReference type="PANTHER" id="PTHR31158:SF10">
    <property type="entry name" value="LD27791P"/>
    <property type="match status" value="1"/>
</dbReference>
<feature type="transmembrane region" description="Helical" evidence="8">
    <location>
        <begin position="185"/>
        <end position="206"/>
    </location>
</feature>
<evidence type="ECO:0000256" key="7">
    <source>
        <dbReference type="SAM" id="MobiDB-lite"/>
    </source>
</evidence>
<name>A0AAV2Q2Z7_MEGNR</name>
<keyword evidence="4 8" id="KW-1133">Transmembrane helix</keyword>
<accession>A0AAV2Q2Z7</accession>
<dbReference type="GO" id="GO:0005789">
    <property type="term" value="C:endoplasmic reticulum membrane"/>
    <property type="evidence" value="ECO:0007669"/>
    <property type="project" value="InterPro"/>
</dbReference>
<organism evidence="9 10">
    <name type="scientific">Meganyctiphanes norvegica</name>
    <name type="common">Northern krill</name>
    <name type="synonym">Thysanopoda norvegica</name>
    <dbReference type="NCBI Taxonomy" id="48144"/>
    <lineage>
        <taxon>Eukaryota</taxon>
        <taxon>Metazoa</taxon>
        <taxon>Ecdysozoa</taxon>
        <taxon>Arthropoda</taxon>
        <taxon>Crustacea</taxon>
        <taxon>Multicrustacea</taxon>
        <taxon>Malacostraca</taxon>
        <taxon>Eumalacostraca</taxon>
        <taxon>Eucarida</taxon>
        <taxon>Euphausiacea</taxon>
        <taxon>Euphausiidae</taxon>
        <taxon>Meganyctiphanes</taxon>
    </lineage>
</organism>
<evidence type="ECO:0000256" key="5">
    <source>
        <dbReference type="ARBA" id="ARBA00023136"/>
    </source>
</evidence>